<dbReference type="InterPro" id="IPR000084">
    <property type="entry name" value="PE-PGRS_N"/>
</dbReference>
<keyword evidence="3" id="KW-1185">Reference proteome</keyword>
<sequence length="112" mass="11991">MSMPQGGATMRVDPAEVVRLKTRLEAVRATVSDFVLANSHALAVVPFAEDDVSQDAAKDFTANADQAIDVTRQFIDQLNLTIEGLQGAVDTYQLADDTHAMAMKNLGTGIGR</sequence>
<protein>
    <submittedName>
        <fullName evidence="2">PE family protein</fullName>
    </submittedName>
</protein>
<comment type="caution">
    <text evidence="2">The sequence shown here is derived from an EMBL/GenBank/DDBJ whole genome shotgun (WGS) entry which is preliminary data.</text>
</comment>
<name>A0A2T0SC83_9PSEU</name>
<accession>A0A2T0SC83</accession>
<gene>
    <name evidence="2" type="ORF">CLV43_123130</name>
</gene>
<feature type="domain" description="PE" evidence="1">
    <location>
        <begin position="10"/>
        <end position="98"/>
    </location>
</feature>
<organism evidence="2 3">
    <name type="scientific">Umezawaea tangerina</name>
    <dbReference type="NCBI Taxonomy" id="84725"/>
    <lineage>
        <taxon>Bacteria</taxon>
        <taxon>Bacillati</taxon>
        <taxon>Actinomycetota</taxon>
        <taxon>Actinomycetes</taxon>
        <taxon>Pseudonocardiales</taxon>
        <taxon>Pseudonocardiaceae</taxon>
        <taxon>Umezawaea</taxon>
    </lineage>
</organism>
<evidence type="ECO:0000259" key="1">
    <source>
        <dbReference type="Pfam" id="PF00934"/>
    </source>
</evidence>
<dbReference type="Pfam" id="PF00934">
    <property type="entry name" value="PE"/>
    <property type="match status" value="1"/>
</dbReference>
<evidence type="ECO:0000313" key="2">
    <source>
        <dbReference type="EMBL" id="PRY31028.1"/>
    </source>
</evidence>
<dbReference type="Proteomes" id="UP000239494">
    <property type="component" value="Unassembled WGS sequence"/>
</dbReference>
<dbReference type="EMBL" id="PVTF01000023">
    <property type="protein sequence ID" value="PRY31028.1"/>
    <property type="molecule type" value="Genomic_DNA"/>
</dbReference>
<reference evidence="2 3" key="1">
    <citation type="submission" date="2018-03" db="EMBL/GenBank/DDBJ databases">
        <title>Genomic Encyclopedia of Archaeal and Bacterial Type Strains, Phase II (KMG-II): from individual species to whole genera.</title>
        <authorList>
            <person name="Goeker M."/>
        </authorList>
    </citation>
    <scope>NUCLEOTIDE SEQUENCE [LARGE SCALE GENOMIC DNA]</scope>
    <source>
        <strain evidence="2 3">DSM 44720</strain>
    </source>
</reference>
<dbReference type="Gene3D" id="1.10.287.850">
    <property type="entry name" value="HP0062-like domain"/>
    <property type="match status" value="1"/>
</dbReference>
<proteinExistence type="predicted"/>
<evidence type="ECO:0000313" key="3">
    <source>
        <dbReference type="Proteomes" id="UP000239494"/>
    </source>
</evidence>
<dbReference type="AlphaFoldDB" id="A0A2T0SC83"/>